<dbReference type="EMBL" id="FN654618">
    <property type="protein sequence ID" value="CBY35360.1"/>
    <property type="molecule type" value="Genomic_DNA"/>
</dbReference>
<evidence type="ECO:0000313" key="1">
    <source>
        <dbReference type="EMBL" id="CBY35360.1"/>
    </source>
</evidence>
<dbReference type="AlphaFoldDB" id="E4YIP9"/>
<gene>
    <name evidence="1" type="ORF">GSOID_T00027169001</name>
</gene>
<proteinExistence type="predicted"/>
<reference evidence="1" key="1">
    <citation type="journal article" date="2010" name="Science">
        <title>Plasticity of animal genome architecture unmasked by rapid evolution of a pelagic tunicate.</title>
        <authorList>
            <person name="Denoeud F."/>
            <person name="Henriet S."/>
            <person name="Mungpakdee S."/>
            <person name="Aury J.M."/>
            <person name="Da Silva C."/>
            <person name="Brinkmann H."/>
            <person name="Mikhaleva J."/>
            <person name="Olsen L.C."/>
            <person name="Jubin C."/>
            <person name="Canestro C."/>
            <person name="Bouquet J.M."/>
            <person name="Danks G."/>
            <person name="Poulain J."/>
            <person name="Campsteijn C."/>
            <person name="Adamski M."/>
            <person name="Cross I."/>
            <person name="Yadetie F."/>
            <person name="Muffato M."/>
            <person name="Louis A."/>
            <person name="Butcher S."/>
            <person name="Tsagkogeorga G."/>
            <person name="Konrad A."/>
            <person name="Singh S."/>
            <person name="Jensen M.F."/>
            <person name="Cong E.H."/>
            <person name="Eikeseth-Otteraa H."/>
            <person name="Noel B."/>
            <person name="Anthouard V."/>
            <person name="Porcel B.M."/>
            <person name="Kachouri-Lafond R."/>
            <person name="Nishino A."/>
            <person name="Ugolini M."/>
            <person name="Chourrout P."/>
            <person name="Nishida H."/>
            <person name="Aasland R."/>
            <person name="Huzurbazar S."/>
            <person name="Westhof E."/>
            <person name="Delsuc F."/>
            <person name="Lehrach H."/>
            <person name="Reinhardt R."/>
            <person name="Weissenbach J."/>
            <person name="Roy S.W."/>
            <person name="Artiguenave F."/>
            <person name="Postlethwait J.H."/>
            <person name="Manak J.R."/>
            <person name="Thompson E.M."/>
            <person name="Jaillon O."/>
            <person name="Du Pasquier L."/>
            <person name="Boudinot P."/>
            <person name="Liberles D.A."/>
            <person name="Volff J.N."/>
            <person name="Philippe H."/>
            <person name="Lenhard B."/>
            <person name="Roest Crollius H."/>
            <person name="Wincker P."/>
            <person name="Chourrout D."/>
        </authorList>
    </citation>
    <scope>NUCLEOTIDE SEQUENCE [LARGE SCALE GENOMIC DNA]</scope>
</reference>
<protein>
    <recommendedName>
        <fullName evidence="2">LisH domain-containing protein</fullName>
    </recommendedName>
</protein>
<sequence length="147" mass="16652">MNEEQMKASVLLDLEQTGRLEQLRAKVRYEVYQSLAKEKVVAKKELSNREVLTVSIISDWLDKHGFTVTAAQLNSETQMTGNPLPKTVVKSELRIDPSDSRAILDSLIDNHLGALPLQQNKNKRPSLDPPQHIKCQSQESDMIVFKK</sequence>
<evidence type="ECO:0008006" key="2">
    <source>
        <dbReference type="Google" id="ProtNLM"/>
    </source>
</evidence>
<name>E4YIP9_OIKDI</name>
<accession>E4YIP9</accession>
<organism evidence="1">
    <name type="scientific">Oikopleura dioica</name>
    <name type="common">Tunicate</name>
    <dbReference type="NCBI Taxonomy" id="34765"/>
    <lineage>
        <taxon>Eukaryota</taxon>
        <taxon>Metazoa</taxon>
        <taxon>Chordata</taxon>
        <taxon>Tunicata</taxon>
        <taxon>Appendicularia</taxon>
        <taxon>Copelata</taxon>
        <taxon>Oikopleuridae</taxon>
        <taxon>Oikopleura</taxon>
    </lineage>
</organism>
<dbReference type="Proteomes" id="UP000011014">
    <property type="component" value="Unassembled WGS sequence"/>
</dbReference>